<feature type="region of interest" description="Disordered" evidence="1">
    <location>
        <begin position="80"/>
        <end position="99"/>
    </location>
</feature>
<proteinExistence type="predicted"/>
<dbReference type="AlphaFoldDB" id="A0AAV3Y0V8"/>
<reference evidence="2 3" key="1">
    <citation type="journal article" date="2021" name="Elife">
        <title>Chloroplast acquisition without the gene transfer in kleptoplastic sea slugs, Plakobranchus ocellatus.</title>
        <authorList>
            <person name="Maeda T."/>
            <person name="Takahashi S."/>
            <person name="Yoshida T."/>
            <person name="Shimamura S."/>
            <person name="Takaki Y."/>
            <person name="Nagai Y."/>
            <person name="Toyoda A."/>
            <person name="Suzuki Y."/>
            <person name="Arimoto A."/>
            <person name="Ishii H."/>
            <person name="Satoh N."/>
            <person name="Nishiyama T."/>
            <person name="Hasebe M."/>
            <person name="Maruyama T."/>
            <person name="Minagawa J."/>
            <person name="Obokata J."/>
            <person name="Shigenobu S."/>
        </authorList>
    </citation>
    <scope>NUCLEOTIDE SEQUENCE [LARGE SCALE GENOMIC DNA]</scope>
</reference>
<evidence type="ECO:0000313" key="2">
    <source>
        <dbReference type="EMBL" id="GFN76277.1"/>
    </source>
</evidence>
<organism evidence="2 3">
    <name type="scientific">Plakobranchus ocellatus</name>
    <dbReference type="NCBI Taxonomy" id="259542"/>
    <lineage>
        <taxon>Eukaryota</taxon>
        <taxon>Metazoa</taxon>
        <taxon>Spiralia</taxon>
        <taxon>Lophotrochozoa</taxon>
        <taxon>Mollusca</taxon>
        <taxon>Gastropoda</taxon>
        <taxon>Heterobranchia</taxon>
        <taxon>Euthyneura</taxon>
        <taxon>Panpulmonata</taxon>
        <taxon>Sacoglossa</taxon>
        <taxon>Placobranchoidea</taxon>
        <taxon>Plakobranchidae</taxon>
        <taxon>Plakobranchus</taxon>
    </lineage>
</organism>
<evidence type="ECO:0000256" key="1">
    <source>
        <dbReference type="SAM" id="MobiDB-lite"/>
    </source>
</evidence>
<protein>
    <submittedName>
        <fullName evidence="2">Uncharacterized protein</fullName>
    </submittedName>
</protein>
<comment type="caution">
    <text evidence="2">The sequence shown here is derived from an EMBL/GenBank/DDBJ whole genome shotgun (WGS) entry which is preliminary data.</text>
</comment>
<name>A0AAV3Y0V8_9GAST</name>
<sequence length="128" mass="14691">MKGLSGLQYLLDHQILLLSNISNEKQLLEYSEIHFNESNEPTKESLIRTEKKEGEEEDWGILDRWATLHNKVISGFKPSVRPERRQCGSNPRQMGPADFRVGSLFTMPRKRLALEEKPESRPDCAVAP</sequence>
<dbReference type="EMBL" id="BLXT01000370">
    <property type="protein sequence ID" value="GFN76277.1"/>
    <property type="molecule type" value="Genomic_DNA"/>
</dbReference>
<evidence type="ECO:0000313" key="3">
    <source>
        <dbReference type="Proteomes" id="UP000735302"/>
    </source>
</evidence>
<gene>
    <name evidence="2" type="ORF">PoB_000278300</name>
</gene>
<dbReference type="Proteomes" id="UP000735302">
    <property type="component" value="Unassembled WGS sequence"/>
</dbReference>
<keyword evidence="3" id="KW-1185">Reference proteome</keyword>
<accession>A0AAV3Y0V8</accession>